<reference evidence="6" key="1">
    <citation type="journal article" date="2019" name="Int. J. Syst. Evol. Microbiol.">
        <title>The Global Catalogue of Microorganisms (GCM) 10K type strain sequencing project: providing services to taxonomists for standard genome sequencing and annotation.</title>
        <authorList>
            <consortium name="The Broad Institute Genomics Platform"/>
            <consortium name="The Broad Institute Genome Sequencing Center for Infectious Disease"/>
            <person name="Wu L."/>
            <person name="Ma J."/>
        </authorList>
    </citation>
    <scope>NUCLEOTIDE SEQUENCE [LARGE SCALE GENOMIC DNA]</scope>
    <source>
        <strain evidence="6">JCM 18956</strain>
    </source>
</reference>
<dbReference type="Proteomes" id="UP001501295">
    <property type="component" value="Unassembled WGS sequence"/>
</dbReference>
<dbReference type="SUPFAM" id="SSF53822">
    <property type="entry name" value="Periplasmic binding protein-like I"/>
    <property type="match status" value="1"/>
</dbReference>
<proteinExistence type="predicted"/>
<comment type="caution">
    <text evidence="5">The sequence shown here is derived from an EMBL/GenBank/DDBJ whole genome shotgun (WGS) entry which is preliminary data.</text>
</comment>
<dbReference type="Gene3D" id="3.40.50.2300">
    <property type="match status" value="2"/>
</dbReference>
<accession>A0ABP8VN49</accession>
<evidence type="ECO:0000259" key="4">
    <source>
        <dbReference type="PROSITE" id="PS50932"/>
    </source>
</evidence>
<dbReference type="InterPro" id="IPR000843">
    <property type="entry name" value="HTH_LacI"/>
</dbReference>
<protein>
    <submittedName>
        <fullName evidence="5">LacI family DNA-binding transcriptional regulator</fullName>
    </submittedName>
</protein>
<evidence type="ECO:0000313" key="5">
    <source>
        <dbReference type="EMBL" id="GAA4666341.1"/>
    </source>
</evidence>
<dbReference type="SMART" id="SM00354">
    <property type="entry name" value="HTH_LACI"/>
    <property type="match status" value="1"/>
</dbReference>
<evidence type="ECO:0000256" key="3">
    <source>
        <dbReference type="ARBA" id="ARBA00023163"/>
    </source>
</evidence>
<name>A0ABP8VN49_9MICO</name>
<dbReference type="Pfam" id="PF13377">
    <property type="entry name" value="Peripla_BP_3"/>
    <property type="match status" value="1"/>
</dbReference>
<organism evidence="5 6">
    <name type="scientific">Frondihabitans cladoniiphilus</name>
    <dbReference type="NCBI Taxonomy" id="715785"/>
    <lineage>
        <taxon>Bacteria</taxon>
        <taxon>Bacillati</taxon>
        <taxon>Actinomycetota</taxon>
        <taxon>Actinomycetes</taxon>
        <taxon>Micrococcales</taxon>
        <taxon>Microbacteriaceae</taxon>
        <taxon>Frondihabitans</taxon>
    </lineage>
</organism>
<evidence type="ECO:0000313" key="6">
    <source>
        <dbReference type="Proteomes" id="UP001501295"/>
    </source>
</evidence>
<dbReference type="Pfam" id="PF00356">
    <property type="entry name" value="LacI"/>
    <property type="match status" value="1"/>
</dbReference>
<keyword evidence="2 5" id="KW-0238">DNA-binding</keyword>
<evidence type="ECO:0000256" key="1">
    <source>
        <dbReference type="ARBA" id="ARBA00023015"/>
    </source>
</evidence>
<dbReference type="CDD" id="cd01392">
    <property type="entry name" value="HTH_LacI"/>
    <property type="match status" value="1"/>
</dbReference>
<dbReference type="PANTHER" id="PTHR30146">
    <property type="entry name" value="LACI-RELATED TRANSCRIPTIONAL REPRESSOR"/>
    <property type="match status" value="1"/>
</dbReference>
<sequence>MTSLPPGADVSKATLADVAQAAGVSRATASKALNNRVHVKLETRLRVEAAAAALDFTPNFFAKALNSSRTNTIGMLTSDLDNRFVLPVLLGAEDAFGSGSLSVLLADARDDVMREQLHIETLLSRKVDGLLVVGRTTNPRSPVGLPVDVPVVYVYAPSTRETDTSFTPDNVLAGRLAARHLVETGRRRIALVNGEPSYAAARDRALGVTLELRDHDLELLSGDSLFGQWGERWGRDCARLIAQSHPEVDAIIGGSDHIARGVIDSLTRLGRRVPDDVAVIGFDNWDVLVSESEPPLSSVDMNLEHLGRVAAQALVEAIGGAPRTGLHSETVHLALRESTRPSVTDDH</sequence>
<dbReference type="InterPro" id="IPR010982">
    <property type="entry name" value="Lambda_DNA-bd_dom_sf"/>
</dbReference>
<dbReference type="PANTHER" id="PTHR30146:SF109">
    <property type="entry name" value="HTH-TYPE TRANSCRIPTIONAL REGULATOR GALS"/>
    <property type="match status" value="1"/>
</dbReference>
<dbReference type="GO" id="GO:0003677">
    <property type="term" value="F:DNA binding"/>
    <property type="evidence" value="ECO:0007669"/>
    <property type="project" value="UniProtKB-KW"/>
</dbReference>
<keyword evidence="3" id="KW-0804">Transcription</keyword>
<dbReference type="InterPro" id="IPR046335">
    <property type="entry name" value="LacI/GalR-like_sensor"/>
</dbReference>
<dbReference type="InterPro" id="IPR028082">
    <property type="entry name" value="Peripla_BP_I"/>
</dbReference>
<evidence type="ECO:0000256" key="2">
    <source>
        <dbReference type="ARBA" id="ARBA00023125"/>
    </source>
</evidence>
<dbReference type="SUPFAM" id="SSF47413">
    <property type="entry name" value="lambda repressor-like DNA-binding domains"/>
    <property type="match status" value="1"/>
</dbReference>
<gene>
    <name evidence="5" type="ORF">GCM10025780_05010</name>
</gene>
<dbReference type="EMBL" id="BAABLM010000001">
    <property type="protein sequence ID" value="GAA4666341.1"/>
    <property type="molecule type" value="Genomic_DNA"/>
</dbReference>
<dbReference type="PROSITE" id="PS00356">
    <property type="entry name" value="HTH_LACI_1"/>
    <property type="match status" value="1"/>
</dbReference>
<keyword evidence="1" id="KW-0805">Transcription regulation</keyword>
<dbReference type="RefSeq" id="WP_345372843.1">
    <property type="nucleotide sequence ID" value="NZ_BAABLM010000001.1"/>
</dbReference>
<dbReference type="Gene3D" id="1.10.260.40">
    <property type="entry name" value="lambda repressor-like DNA-binding domains"/>
    <property type="match status" value="1"/>
</dbReference>
<keyword evidence="6" id="KW-1185">Reference proteome</keyword>
<feature type="domain" description="HTH lacI-type" evidence="4">
    <location>
        <begin position="13"/>
        <end position="67"/>
    </location>
</feature>
<dbReference type="PROSITE" id="PS50932">
    <property type="entry name" value="HTH_LACI_2"/>
    <property type="match status" value="1"/>
</dbReference>